<dbReference type="RefSeq" id="WP_205180371.1">
    <property type="nucleotide sequence ID" value="NZ_JAFBFH010000060.1"/>
</dbReference>
<dbReference type="Proteomes" id="UP000823485">
    <property type="component" value="Unassembled WGS sequence"/>
</dbReference>
<dbReference type="EMBL" id="JAFBFH010000060">
    <property type="protein sequence ID" value="MBM7717625.1"/>
    <property type="molecule type" value="Genomic_DNA"/>
</dbReference>
<dbReference type="PROSITE" id="PS51782">
    <property type="entry name" value="LYSM"/>
    <property type="match status" value="1"/>
</dbReference>
<evidence type="ECO:0000313" key="2">
    <source>
        <dbReference type="EMBL" id="MBM7717625.1"/>
    </source>
</evidence>
<protein>
    <recommendedName>
        <fullName evidence="1">LysM domain-containing protein</fullName>
    </recommendedName>
</protein>
<reference evidence="2 3" key="1">
    <citation type="submission" date="2021-01" db="EMBL/GenBank/DDBJ databases">
        <title>Genomic Encyclopedia of Type Strains, Phase IV (KMG-IV): sequencing the most valuable type-strain genomes for metagenomic binning, comparative biology and taxonomic classification.</title>
        <authorList>
            <person name="Goeker M."/>
        </authorList>
    </citation>
    <scope>NUCLEOTIDE SEQUENCE [LARGE SCALE GENOMIC DNA]</scope>
    <source>
        <strain evidence="2 3">DSM 105453</strain>
    </source>
</reference>
<dbReference type="CDD" id="cd00118">
    <property type="entry name" value="LysM"/>
    <property type="match status" value="1"/>
</dbReference>
<name>A0ABS2RDA0_9BACI</name>
<evidence type="ECO:0000259" key="1">
    <source>
        <dbReference type="PROSITE" id="PS51782"/>
    </source>
</evidence>
<dbReference type="InterPro" id="IPR036779">
    <property type="entry name" value="LysM_dom_sf"/>
</dbReference>
<accession>A0ABS2RDA0</accession>
<keyword evidence="3" id="KW-1185">Reference proteome</keyword>
<gene>
    <name evidence="2" type="ORF">JOC94_004656</name>
</gene>
<dbReference type="InterPro" id="IPR018392">
    <property type="entry name" value="LysM"/>
</dbReference>
<evidence type="ECO:0000313" key="3">
    <source>
        <dbReference type="Proteomes" id="UP000823485"/>
    </source>
</evidence>
<feature type="domain" description="LysM" evidence="1">
    <location>
        <begin position="51"/>
        <end position="104"/>
    </location>
</feature>
<dbReference type="Gene3D" id="3.10.350.10">
    <property type="entry name" value="LysM domain"/>
    <property type="match status" value="1"/>
</dbReference>
<organism evidence="2 3">
    <name type="scientific">Siminovitchia thermophila</name>
    <dbReference type="NCBI Taxonomy" id="1245522"/>
    <lineage>
        <taxon>Bacteria</taxon>
        <taxon>Bacillati</taxon>
        <taxon>Bacillota</taxon>
        <taxon>Bacilli</taxon>
        <taxon>Bacillales</taxon>
        <taxon>Bacillaceae</taxon>
        <taxon>Siminovitchia</taxon>
    </lineage>
</organism>
<sequence length="108" mass="12188">MLKKIAIFVAALIILYSIYYDLTTGTLPVSMATAGIEEHKSKQDQPAIPYTTKKVKRGDTVLSIAENIHDGPLPVPIEQMVDDFRELNGQIEPNHIQINETYKFPVYK</sequence>
<proteinExistence type="predicted"/>
<comment type="caution">
    <text evidence="2">The sequence shown here is derived from an EMBL/GenBank/DDBJ whole genome shotgun (WGS) entry which is preliminary data.</text>
</comment>